<evidence type="ECO:0000313" key="3">
    <source>
        <dbReference type="Proteomes" id="UP000001055"/>
    </source>
</evidence>
<dbReference type="AlphaFoldDB" id="Q0UGF5"/>
<dbReference type="InParanoid" id="Q0UGF5"/>
<dbReference type="RefSeq" id="XP_001799461.1">
    <property type="nucleotide sequence ID" value="XM_001799409.1"/>
</dbReference>
<dbReference type="GeneID" id="5976362"/>
<protein>
    <submittedName>
        <fullName evidence="2">Uncharacterized protein</fullName>
    </submittedName>
</protein>
<dbReference type="EMBL" id="CH445338">
    <property type="protein sequence ID" value="EAT83351.1"/>
    <property type="molecule type" value="Genomic_DNA"/>
</dbReference>
<evidence type="ECO:0000313" key="2">
    <source>
        <dbReference type="EMBL" id="EAT83351.1"/>
    </source>
</evidence>
<name>Q0UGF5_PHANO</name>
<sequence length="111" mass="12084">MAVPDSFAGALMGSRAWRGHVTPPTVVHPPLQRRAAFVPRHSTPPDEFASEPLSTQLEGPHGEYHHTSVHGAVPFSTIPITIRYGMGPRAEDHVVSTTTRRDFSLIGALRP</sequence>
<accession>Q0UGF5</accession>
<evidence type="ECO:0000256" key="1">
    <source>
        <dbReference type="SAM" id="MobiDB-lite"/>
    </source>
</evidence>
<reference evidence="3" key="1">
    <citation type="journal article" date="2007" name="Plant Cell">
        <title>Dothideomycete-plant interactions illuminated by genome sequencing and EST analysis of the wheat pathogen Stagonospora nodorum.</title>
        <authorList>
            <person name="Hane J.K."/>
            <person name="Lowe R.G."/>
            <person name="Solomon P.S."/>
            <person name="Tan K.C."/>
            <person name="Schoch C.L."/>
            <person name="Spatafora J.W."/>
            <person name="Crous P.W."/>
            <person name="Kodira C."/>
            <person name="Birren B.W."/>
            <person name="Galagan J.E."/>
            <person name="Torriani S.F."/>
            <person name="McDonald B.A."/>
            <person name="Oliver R.P."/>
        </authorList>
    </citation>
    <scope>NUCLEOTIDE SEQUENCE [LARGE SCALE GENOMIC DNA]</scope>
    <source>
        <strain evidence="3">SN15 / ATCC MYA-4574 / FGSC 10173</strain>
    </source>
</reference>
<feature type="region of interest" description="Disordered" evidence="1">
    <location>
        <begin position="40"/>
        <end position="65"/>
    </location>
</feature>
<organism evidence="2 3">
    <name type="scientific">Phaeosphaeria nodorum (strain SN15 / ATCC MYA-4574 / FGSC 10173)</name>
    <name type="common">Glume blotch fungus</name>
    <name type="synonym">Parastagonospora nodorum</name>
    <dbReference type="NCBI Taxonomy" id="321614"/>
    <lineage>
        <taxon>Eukaryota</taxon>
        <taxon>Fungi</taxon>
        <taxon>Dikarya</taxon>
        <taxon>Ascomycota</taxon>
        <taxon>Pezizomycotina</taxon>
        <taxon>Dothideomycetes</taxon>
        <taxon>Pleosporomycetidae</taxon>
        <taxon>Pleosporales</taxon>
        <taxon>Pleosporineae</taxon>
        <taxon>Phaeosphaeriaceae</taxon>
        <taxon>Parastagonospora</taxon>
    </lineage>
</organism>
<dbReference type="Proteomes" id="UP000001055">
    <property type="component" value="Unassembled WGS sequence"/>
</dbReference>
<gene>
    <name evidence="2" type="ORF">SNOG_09159</name>
</gene>
<proteinExistence type="predicted"/>
<dbReference type="KEGG" id="pno:SNOG_09159"/>